<proteinExistence type="inferred from homology"/>
<dbReference type="PANTHER" id="PTHR11588">
    <property type="entry name" value="TUBULIN"/>
    <property type="match status" value="1"/>
</dbReference>
<keyword evidence="4" id="KW-0493">Microtubule</keyword>
<dbReference type="Gene3D" id="3.40.50.1440">
    <property type="entry name" value="Tubulin/FtsZ, GTPase domain"/>
    <property type="match status" value="1"/>
</dbReference>
<comment type="similarity">
    <text evidence="2">Belongs to the tubulin family.</text>
</comment>
<gene>
    <name evidence="8" type="ORF">P7K49_019356</name>
</gene>
<evidence type="ECO:0000256" key="4">
    <source>
        <dbReference type="ARBA" id="ARBA00022701"/>
    </source>
</evidence>
<organism evidence="8 9">
    <name type="scientific">Saguinus oedipus</name>
    <name type="common">Cotton-top tamarin</name>
    <name type="synonym">Oedipomidas oedipus</name>
    <dbReference type="NCBI Taxonomy" id="9490"/>
    <lineage>
        <taxon>Eukaryota</taxon>
        <taxon>Metazoa</taxon>
        <taxon>Chordata</taxon>
        <taxon>Craniata</taxon>
        <taxon>Vertebrata</taxon>
        <taxon>Euteleostomi</taxon>
        <taxon>Mammalia</taxon>
        <taxon>Eutheria</taxon>
        <taxon>Euarchontoglires</taxon>
        <taxon>Primates</taxon>
        <taxon>Haplorrhini</taxon>
        <taxon>Platyrrhini</taxon>
        <taxon>Cebidae</taxon>
        <taxon>Callitrichinae</taxon>
        <taxon>Saguinus</taxon>
    </lineage>
</organism>
<dbReference type="SUPFAM" id="SSF55307">
    <property type="entry name" value="Tubulin C-terminal domain-like"/>
    <property type="match status" value="1"/>
</dbReference>
<evidence type="ECO:0000313" key="9">
    <source>
        <dbReference type="Proteomes" id="UP001266305"/>
    </source>
</evidence>
<sequence>MDTLLISKIWEEYPDRIINTFSVLPLPKVSDTVVEPYNAILSVHQLMENADETFCIDMKFCHMSMREVDEQIFNIQNKNNSYFADWLPHNVKTAVCDVSTQGLKMSATFISNNMAIQELFKCVSEQFRAMFRHKVFLH</sequence>
<keyword evidence="5" id="KW-0547">Nucleotide-binding</keyword>
<keyword evidence="3" id="KW-0963">Cytoplasm</keyword>
<dbReference type="Pfam" id="PF03953">
    <property type="entry name" value="Tubulin_C"/>
    <property type="match status" value="1"/>
</dbReference>
<dbReference type="PRINTS" id="PR01161">
    <property type="entry name" value="TUBULIN"/>
</dbReference>
<accession>A0ABQ9UX73</accession>
<evidence type="ECO:0000256" key="2">
    <source>
        <dbReference type="ARBA" id="ARBA00009636"/>
    </source>
</evidence>
<keyword evidence="6" id="KW-0342">GTP-binding</keyword>
<reference evidence="8 9" key="1">
    <citation type="submission" date="2023-05" db="EMBL/GenBank/DDBJ databases">
        <title>B98-5 Cell Line De Novo Hybrid Assembly: An Optical Mapping Approach.</title>
        <authorList>
            <person name="Kananen K."/>
            <person name="Auerbach J.A."/>
            <person name="Kautto E."/>
            <person name="Blachly J.S."/>
        </authorList>
    </citation>
    <scope>NUCLEOTIDE SEQUENCE [LARGE SCALE GENOMIC DNA]</scope>
    <source>
        <strain evidence="8">B95-8</strain>
        <tissue evidence="8">Cell line</tissue>
    </source>
</reference>
<dbReference type="InterPro" id="IPR000217">
    <property type="entry name" value="Tubulin"/>
</dbReference>
<evidence type="ECO:0000256" key="6">
    <source>
        <dbReference type="ARBA" id="ARBA00023134"/>
    </source>
</evidence>
<comment type="subcellular location">
    <subcellularLocation>
        <location evidence="1">Cytoplasm</location>
    </subcellularLocation>
</comment>
<keyword evidence="9" id="KW-1185">Reference proteome</keyword>
<dbReference type="Proteomes" id="UP001266305">
    <property type="component" value="Unassembled WGS sequence"/>
</dbReference>
<comment type="caution">
    <text evidence="8">The sequence shown here is derived from an EMBL/GenBank/DDBJ whole genome shotgun (WGS) entry which is preliminary data.</text>
</comment>
<dbReference type="Gene3D" id="1.10.287.600">
    <property type="entry name" value="Helix hairpin bin"/>
    <property type="match status" value="1"/>
</dbReference>
<dbReference type="EMBL" id="JASSZA010000009">
    <property type="protein sequence ID" value="KAK2101690.1"/>
    <property type="molecule type" value="Genomic_DNA"/>
</dbReference>
<dbReference type="InterPro" id="IPR018316">
    <property type="entry name" value="Tubulin/FtsZ_2-layer-sand-dom"/>
</dbReference>
<protein>
    <recommendedName>
        <fullName evidence="7">Tubulin/FtsZ 2-layer sandwich domain-containing protein</fullName>
    </recommendedName>
</protein>
<name>A0ABQ9UX73_SAGOE</name>
<evidence type="ECO:0000256" key="5">
    <source>
        <dbReference type="ARBA" id="ARBA00022741"/>
    </source>
</evidence>
<feature type="domain" description="Tubulin/FtsZ 2-layer sandwich" evidence="7">
    <location>
        <begin position="49"/>
        <end position="123"/>
    </location>
</feature>
<dbReference type="InterPro" id="IPR036525">
    <property type="entry name" value="Tubulin/FtsZ_GTPase_sf"/>
</dbReference>
<evidence type="ECO:0000256" key="1">
    <source>
        <dbReference type="ARBA" id="ARBA00004496"/>
    </source>
</evidence>
<dbReference type="InterPro" id="IPR023123">
    <property type="entry name" value="Tubulin_C"/>
</dbReference>
<evidence type="ECO:0000259" key="7">
    <source>
        <dbReference type="Pfam" id="PF03953"/>
    </source>
</evidence>
<evidence type="ECO:0000313" key="8">
    <source>
        <dbReference type="EMBL" id="KAK2101690.1"/>
    </source>
</evidence>
<evidence type="ECO:0000256" key="3">
    <source>
        <dbReference type="ARBA" id="ARBA00022490"/>
    </source>
</evidence>
<dbReference type="InterPro" id="IPR008280">
    <property type="entry name" value="Tub_FtsZ_C"/>
</dbReference>